<name>A0A0A9CLN1_ARUDO</name>
<sequence length="137" mass="14859">MSFVLAAHQQELLPSISGIEVMEKKKRGNTPAGKNLIRKAKGIPPTSSRETTGKNLVGVAEEQIATARTTTNCKPSRGNSILELKNPRSTLLLHNGRVPRLARHCGPVGGRREGPESARNGSLFEISFNCRGERGYV</sequence>
<feature type="region of interest" description="Disordered" evidence="1">
    <location>
        <begin position="27"/>
        <end position="52"/>
    </location>
</feature>
<dbReference type="AlphaFoldDB" id="A0A0A9CLN1"/>
<dbReference type="EMBL" id="GBRH01225463">
    <property type="protein sequence ID" value="JAD72432.1"/>
    <property type="molecule type" value="Transcribed_RNA"/>
</dbReference>
<proteinExistence type="predicted"/>
<reference evidence="2" key="2">
    <citation type="journal article" date="2015" name="Data Brief">
        <title>Shoot transcriptome of the giant reed, Arundo donax.</title>
        <authorList>
            <person name="Barrero R.A."/>
            <person name="Guerrero F.D."/>
            <person name="Moolhuijzen P."/>
            <person name="Goolsby J.A."/>
            <person name="Tidwell J."/>
            <person name="Bellgard S.E."/>
            <person name="Bellgard M.I."/>
        </authorList>
    </citation>
    <scope>NUCLEOTIDE SEQUENCE</scope>
    <source>
        <tissue evidence="2">Shoot tissue taken approximately 20 cm above the soil surface</tissue>
    </source>
</reference>
<reference evidence="2" key="1">
    <citation type="submission" date="2014-09" db="EMBL/GenBank/DDBJ databases">
        <authorList>
            <person name="Magalhaes I.L.F."/>
            <person name="Oliveira U."/>
            <person name="Santos F.R."/>
            <person name="Vidigal T.H.D.A."/>
            <person name="Brescovit A.D."/>
            <person name="Santos A.J."/>
        </authorList>
    </citation>
    <scope>NUCLEOTIDE SEQUENCE</scope>
    <source>
        <tissue evidence="2">Shoot tissue taken approximately 20 cm above the soil surface</tissue>
    </source>
</reference>
<evidence type="ECO:0000256" key="1">
    <source>
        <dbReference type="SAM" id="MobiDB-lite"/>
    </source>
</evidence>
<organism evidence="2">
    <name type="scientific">Arundo donax</name>
    <name type="common">Giant reed</name>
    <name type="synonym">Donax arundinaceus</name>
    <dbReference type="NCBI Taxonomy" id="35708"/>
    <lineage>
        <taxon>Eukaryota</taxon>
        <taxon>Viridiplantae</taxon>
        <taxon>Streptophyta</taxon>
        <taxon>Embryophyta</taxon>
        <taxon>Tracheophyta</taxon>
        <taxon>Spermatophyta</taxon>
        <taxon>Magnoliopsida</taxon>
        <taxon>Liliopsida</taxon>
        <taxon>Poales</taxon>
        <taxon>Poaceae</taxon>
        <taxon>PACMAD clade</taxon>
        <taxon>Arundinoideae</taxon>
        <taxon>Arundineae</taxon>
        <taxon>Arundo</taxon>
    </lineage>
</organism>
<accession>A0A0A9CLN1</accession>
<protein>
    <submittedName>
        <fullName evidence="2">Uncharacterized protein</fullName>
    </submittedName>
</protein>
<evidence type="ECO:0000313" key="2">
    <source>
        <dbReference type="EMBL" id="JAD72432.1"/>
    </source>
</evidence>